<proteinExistence type="predicted"/>
<dbReference type="EMBL" id="JAPEVB010000005">
    <property type="protein sequence ID" value="KAJ4387731.1"/>
    <property type="molecule type" value="Genomic_DNA"/>
</dbReference>
<accession>A0A9W8YMH6</accession>
<reference evidence="2" key="1">
    <citation type="submission" date="2022-10" db="EMBL/GenBank/DDBJ databases">
        <title>Tapping the CABI collections for fungal endophytes: first genome assemblies for Collariella, Neodidymelliopsis, Ascochyta clinopodiicola, Didymella pomorum, Didymosphaeria variabile, Neocosmospora piperis and Neocucurbitaria cava.</title>
        <authorList>
            <person name="Hill R."/>
        </authorList>
    </citation>
    <scope>NUCLEOTIDE SEQUENCE</scope>
    <source>
        <strain evidence="2">IMI 355082</strain>
    </source>
</reference>
<dbReference type="OrthoDB" id="2099276at2759"/>
<dbReference type="AlphaFoldDB" id="A0A9W8YMH6"/>
<name>A0A9W8YMH6_9PEZI</name>
<protein>
    <submittedName>
        <fullName evidence="2">Uncharacterized protein</fullName>
    </submittedName>
</protein>
<keyword evidence="3" id="KW-1185">Reference proteome</keyword>
<feature type="compositionally biased region" description="Polar residues" evidence="1">
    <location>
        <begin position="166"/>
        <end position="176"/>
    </location>
</feature>
<feature type="region of interest" description="Disordered" evidence="1">
    <location>
        <begin position="152"/>
        <end position="176"/>
    </location>
</feature>
<comment type="caution">
    <text evidence="2">The sequence shown here is derived from an EMBL/GenBank/DDBJ whole genome shotgun (WGS) entry which is preliminary data.</text>
</comment>
<sequence>MAATSLTAGKLRSGSYPWAVFVAPSTLVFPPYMPETWPKAGHCALKDWADTLDWARDRLNVSGLTIRLIMTDVNGYETWPRDFVTKAEGQEIIAGYMSVISNLALLGPLDKFYAHLVSPWKWDKRSRMDETLASEKEKELKERAERLIMGDRYESLPSGPAEPSPSIWQHISKQDN</sequence>
<evidence type="ECO:0000256" key="1">
    <source>
        <dbReference type="SAM" id="MobiDB-lite"/>
    </source>
</evidence>
<evidence type="ECO:0000313" key="3">
    <source>
        <dbReference type="Proteomes" id="UP001140453"/>
    </source>
</evidence>
<evidence type="ECO:0000313" key="2">
    <source>
        <dbReference type="EMBL" id="KAJ4387731.1"/>
    </source>
</evidence>
<organism evidence="2 3">
    <name type="scientific">Gnomoniopsis smithogilvyi</name>
    <dbReference type="NCBI Taxonomy" id="1191159"/>
    <lineage>
        <taxon>Eukaryota</taxon>
        <taxon>Fungi</taxon>
        <taxon>Dikarya</taxon>
        <taxon>Ascomycota</taxon>
        <taxon>Pezizomycotina</taxon>
        <taxon>Sordariomycetes</taxon>
        <taxon>Sordariomycetidae</taxon>
        <taxon>Diaporthales</taxon>
        <taxon>Gnomoniaceae</taxon>
        <taxon>Gnomoniopsis</taxon>
    </lineage>
</organism>
<dbReference type="Proteomes" id="UP001140453">
    <property type="component" value="Unassembled WGS sequence"/>
</dbReference>
<gene>
    <name evidence="2" type="ORF">N0V93_008330</name>
</gene>